<reference evidence="1 2" key="1">
    <citation type="journal article" date="2021" name="J. Hered.">
        <title>A chromosome-level genome assembly of the parasitoid wasp, Cotesia glomerata (Hymenoptera: Braconidae).</title>
        <authorList>
            <person name="Pinto B.J."/>
            <person name="Weis J.J."/>
            <person name="Gamble T."/>
            <person name="Ode P.J."/>
            <person name="Paul R."/>
            <person name="Zaspel J.M."/>
        </authorList>
    </citation>
    <scope>NUCLEOTIDE SEQUENCE [LARGE SCALE GENOMIC DNA]</scope>
    <source>
        <strain evidence="1">CgM1</strain>
    </source>
</reference>
<accession>A0AAV7HWV7</accession>
<comment type="caution">
    <text evidence="1">The sequence shown here is derived from an EMBL/GenBank/DDBJ whole genome shotgun (WGS) entry which is preliminary data.</text>
</comment>
<keyword evidence="2" id="KW-1185">Reference proteome</keyword>
<sequence length="282" mass="32432">MKKKKILQASVFFDHDLTPRESLIANKLRLEAKKLKGEVKGLSISNALTKSDHFPVVVTLHSTQPIAIAQLSNVMCSAPPSFSLRWCPSSAHSYKNSMFVSPLIAQNFATAITNDLNHALQKAIMNAARDAGMLKLLNSQPKSRNRYISKPWHDDECRAKKKQTKTLLYHCKLEGQPSILWQHYHHSKKEYFNLIKHKAEKFQEKLTWNFNNARSPKDFWSAINSVKGYSTRKNEIPLNTWYDYFSSLFTPRKESSISLPLDYHESLDQEFTMGELCNSVKK</sequence>
<protein>
    <submittedName>
        <fullName evidence="1">Uncharacterized protein</fullName>
    </submittedName>
</protein>
<evidence type="ECO:0000313" key="2">
    <source>
        <dbReference type="Proteomes" id="UP000826195"/>
    </source>
</evidence>
<dbReference type="EMBL" id="JAHXZJ010002982">
    <property type="protein sequence ID" value="KAH0534976.1"/>
    <property type="molecule type" value="Genomic_DNA"/>
</dbReference>
<proteinExistence type="predicted"/>
<feature type="non-terminal residue" evidence="1">
    <location>
        <position position="282"/>
    </location>
</feature>
<dbReference type="AlphaFoldDB" id="A0AAV7HWV7"/>
<dbReference type="Proteomes" id="UP000826195">
    <property type="component" value="Unassembled WGS sequence"/>
</dbReference>
<name>A0AAV7HWV7_COTGL</name>
<evidence type="ECO:0000313" key="1">
    <source>
        <dbReference type="EMBL" id="KAH0534976.1"/>
    </source>
</evidence>
<gene>
    <name evidence="1" type="ORF">KQX54_011198</name>
</gene>
<organism evidence="1 2">
    <name type="scientific">Cotesia glomerata</name>
    <name type="common">Lepidopteran parasitic wasp</name>
    <name type="synonym">Apanteles glomeratus</name>
    <dbReference type="NCBI Taxonomy" id="32391"/>
    <lineage>
        <taxon>Eukaryota</taxon>
        <taxon>Metazoa</taxon>
        <taxon>Ecdysozoa</taxon>
        <taxon>Arthropoda</taxon>
        <taxon>Hexapoda</taxon>
        <taxon>Insecta</taxon>
        <taxon>Pterygota</taxon>
        <taxon>Neoptera</taxon>
        <taxon>Endopterygota</taxon>
        <taxon>Hymenoptera</taxon>
        <taxon>Apocrita</taxon>
        <taxon>Ichneumonoidea</taxon>
        <taxon>Braconidae</taxon>
        <taxon>Microgastrinae</taxon>
        <taxon>Cotesia</taxon>
    </lineage>
</organism>